<feature type="compositionally biased region" description="Basic and acidic residues" evidence="3">
    <location>
        <begin position="195"/>
        <end position="217"/>
    </location>
</feature>
<evidence type="ECO:0000256" key="2">
    <source>
        <dbReference type="ARBA" id="ARBA00023054"/>
    </source>
</evidence>
<dbReference type="PANTHER" id="PTHR22691">
    <property type="entry name" value="YEAST SPT2-RELATED"/>
    <property type="match status" value="1"/>
</dbReference>
<feature type="compositionally biased region" description="Basic residues" evidence="3">
    <location>
        <begin position="642"/>
        <end position="651"/>
    </location>
</feature>
<feature type="compositionally biased region" description="Acidic residues" evidence="3">
    <location>
        <begin position="628"/>
        <end position="637"/>
    </location>
</feature>
<organism evidence="4 5">
    <name type="scientific">Chiloscyllium punctatum</name>
    <name type="common">Brownbanded bambooshark</name>
    <name type="synonym">Hemiscyllium punctatum</name>
    <dbReference type="NCBI Taxonomy" id="137246"/>
    <lineage>
        <taxon>Eukaryota</taxon>
        <taxon>Metazoa</taxon>
        <taxon>Chordata</taxon>
        <taxon>Craniata</taxon>
        <taxon>Vertebrata</taxon>
        <taxon>Chondrichthyes</taxon>
        <taxon>Elasmobranchii</taxon>
        <taxon>Galeomorphii</taxon>
        <taxon>Galeoidea</taxon>
        <taxon>Orectolobiformes</taxon>
        <taxon>Hemiscylliidae</taxon>
        <taxon>Chiloscyllium</taxon>
    </lineage>
</organism>
<keyword evidence="2" id="KW-0175">Coiled coil</keyword>
<feature type="compositionally biased region" description="Basic and acidic residues" evidence="3">
    <location>
        <begin position="225"/>
        <end position="249"/>
    </location>
</feature>
<evidence type="ECO:0000256" key="3">
    <source>
        <dbReference type="SAM" id="MobiDB-lite"/>
    </source>
</evidence>
<feature type="compositionally biased region" description="Basic and acidic residues" evidence="3">
    <location>
        <begin position="121"/>
        <end position="146"/>
    </location>
</feature>
<feature type="compositionally biased region" description="Polar residues" evidence="3">
    <location>
        <begin position="251"/>
        <end position="260"/>
    </location>
</feature>
<feature type="non-terminal residue" evidence="4">
    <location>
        <position position="1"/>
    </location>
</feature>
<dbReference type="OMA" id="GPMATPH"/>
<protein>
    <submittedName>
        <fullName evidence="4">Uncharacterized protein</fullName>
    </submittedName>
</protein>
<dbReference type="InterPro" id="IPR013256">
    <property type="entry name" value="Chromatin_SPT2"/>
</dbReference>
<evidence type="ECO:0000313" key="4">
    <source>
        <dbReference type="EMBL" id="GCC30916.1"/>
    </source>
</evidence>
<dbReference type="SMART" id="SM00784">
    <property type="entry name" value="SPT2"/>
    <property type="match status" value="1"/>
</dbReference>
<feature type="region of interest" description="Disordered" evidence="3">
    <location>
        <begin position="195"/>
        <end position="550"/>
    </location>
</feature>
<dbReference type="GO" id="GO:0003677">
    <property type="term" value="F:DNA binding"/>
    <property type="evidence" value="ECO:0007669"/>
    <property type="project" value="TreeGrafter"/>
</dbReference>
<dbReference type="GO" id="GO:0006360">
    <property type="term" value="P:transcription by RNA polymerase I"/>
    <property type="evidence" value="ECO:0007669"/>
    <property type="project" value="TreeGrafter"/>
</dbReference>
<feature type="region of interest" description="Disordered" evidence="3">
    <location>
        <begin position="625"/>
        <end position="651"/>
    </location>
</feature>
<feature type="compositionally biased region" description="Polar residues" evidence="3">
    <location>
        <begin position="298"/>
        <end position="325"/>
    </location>
</feature>
<reference evidence="4 5" key="1">
    <citation type="journal article" date="2018" name="Nat. Ecol. Evol.">
        <title>Shark genomes provide insights into elasmobranch evolution and the origin of vertebrates.</title>
        <authorList>
            <person name="Hara Y"/>
            <person name="Yamaguchi K"/>
            <person name="Onimaru K"/>
            <person name="Kadota M"/>
            <person name="Koyanagi M"/>
            <person name="Keeley SD"/>
            <person name="Tatsumi K"/>
            <person name="Tanaka K"/>
            <person name="Motone F"/>
            <person name="Kageyama Y"/>
            <person name="Nozu R"/>
            <person name="Adachi N"/>
            <person name="Nishimura O"/>
            <person name="Nakagawa R"/>
            <person name="Tanegashima C"/>
            <person name="Kiyatake I"/>
            <person name="Matsumoto R"/>
            <person name="Murakumo K"/>
            <person name="Nishida K"/>
            <person name="Terakita A"/>
            <person name="Kuratani S"/>
            <person name="Sato K"/>
            <person name="Hyodo S Kuraku.S."/>
        </authorList>
    </citation>
    <scope>NUCLEOTIDE SEQUENCE [LARGE SCALE GENOMIC DNA]</scope>
</reference>
<dbReference type="GO" id="GO:0042393">
    <property type="term" value="F:histone binding"/>
    <property type="evidence" value="ECO:0007669"/>
    <property type="project" value="TreeGrafter"/>
</dbReference>
<dbReference type="AlphaFoldDB" id="A0A401SKK0"/>
<dbReference type="Proteomes" id="UP000287033">
    <property type="component" value="Unassembled WGS sequence"/>
</dbReference>
<dbReference type="OrthoDB" id="6259853at2759"/>
<dbReference type="PANTHER" id="PTHR22691:SF8">
    <property type="entry name" value="PROTEIN SPT2 HOMOLOG"/>
    <property type="match status" value="1"/>
</dbReference>
<dbReference type="Pfam" id="PF08243">
    <property type="entry name" value="SPT2"/>
    <property type="match status" value="1"/>
</dbReference>
<feature type="compositionally biased region" description="Low complexity" evidence="3">
    <location>
        <begin position="268"/>
        <end position="281"/>
    </location>
</feature>
<keyword evidence="5" id="KW-1185">Reference proteome</keyword>
<feature type="compositionally biased region" description="Polar residues" evidence="3">
    <location>
        <begin position="332"/>
        <end position="343"/>
    </location>
</feature>
<name>A0A401SKK0_CHIPU</name>
<feature type="compositionally biased region" description="Polar residues" evidence="3">
    <location>
        <begin position="407"/>
        <end position="416"/>
    </location>
</feature>
<gene>
    <name evidence="4" type="ORF">chiPu_0009370</name>
</gene>
<feature type="region of interest" description="Disordered" evidence="3">
    <location>
        <begin position="23"/>
        <end position="158"/>
    </location>
</feature>
<dbReference type="GO" id="GO:0006334">
    <property type="term" value="P:nucleosome assembly"/>
    <property type="evidence" value="ECO:0007669"/>
    <property type="project" value="TreeGrafter"/>
</dbReference>
<feature type="compositionally biased region" description="Acidic residues" evidence="3">
    <location>
        <begin position="61"/>
        <end position="89"/>
    </location>
</feature>
<comment type="caution">
    <text evidence="4">The sequence shown here is derived from an EMBL/GenBank/DDBJ whole genome shotgun (WGS) entry which is preliminary data.</text>
</comment>
<evidence type="ECO:0000313" key="5">
    <source>
        <dbReference type="Proteomes" id="UP000287033"/>
    </source>
</evidence>
<feature type="compositionally biased region" description="Polar residues" evidence="3">
    <location>
        <begin position="507"/>
        <end position="527"/>
    </location>
</feature>
<feature type="compositionally biased region" description="Polar residues" evidence="3">
    <location>
        <begin position="438"/>
        <end position="460"/>
    </location>
</feature>
<feature type="compositionally biased region" description="Low complexity" evidence="3">
    <location>
        <begin position="461"/>
        <end position="484"/>
    </location>
</feature>
<sequence>DLEERRRKAELLAKRVALKHDRKARAMATRTKDNFRGYDGIPVEQKSKKKTSDDEAKDQIMDEYNEDYYYDEAQGEDELSEVEDSEEFEEPMHERPVKQQYVEVPVKRRKHQHREPVISSKEPKRLCKELETSTKEPEQLFREAKKSKVPKKPPSAPMNFSDLLKLAEKKQFEPVELKPIKKVEEKLYTAEELKEIEFLERKRQKQNDKRKPEKESTLSHPTSSSKKESLTKDSKNTKLVRDPGEKLNLFRESNSATSVRGVNKKPKTASSEKPSSSVSYKTPTQEKSRSSVGIGHSISKNSSSNVGKPVLNSSAKSGMSSQTPSKGLKPGSNGTHSAVSSKNSQRRTELLTSARKNDGSSIKHERTGGSNALHSKSTSGSASERSKGSSNLNQKRPASSDHARLSNLGQHKSGSAINYGASRPSKMGGSDSMRPKDTSNSGPPRQSNTCNSGSVQSRGMSTSVRVASSGSVRSGNSSVSVSGRHPSTDAGRPGNRVEVPKPKCTVVSETISSKNFPSRPNSGQMNNVRPAPPGYRSLAHPSAPTRPPMAISYRRRLEDDDEYDSEMDDFIDDSGVSQDEISRHIKAIFGYDRTRYKDESDYALRYMESSWKEQQKEEAKSLQLGMMEDAEELQKEEEELRRKMKAKKRRL</sequence>
<feature type="compositionally biased region" description="Basic and acidic residues" evidence="3">
    <location>
        <begin position="50"/>
        <end position="60"/>
    </location>
</feature>
<dbReference type="STRING" id="137246.A0A401SKK0"/>
<dbReference type="EMBL" id="BEZZ01000332">
    <property type="protein sequence ID" value="GCC30916.1"/>
    <property type="molecule type" value="Genomic_DNA"/>
</dbReference>
<accession>A0A401SKK0</accession>
<comment type="similarity">
    <text evidence="1">Belongs to the SPT2 family.</text>
</comment>
<evidence type="ECO:0000256" key="1">
    <source>
        <dbReference type="ARBA" id="ARBA00006461"/>
    </source>
</evidence>
<feature type="compositionally biased region" description="Basic and acidic residues" evidence="3">
    <location>
        <begin position="355"/>
        <end position="367"/>
    </location>
</feature>
<dbReference type="GO" id="GO:0005730">
    <property type="term" value="C:nucleolus"/>
    <property type="evidence" value="ECO:0007669"/>
    <property type="project" value="TreeGrafter"/>
</dbReference>
<proteinExistence type="inferred from homology"/>